<gene>
    <name evidence="1" type="ORF">PEDI_54870</name>
</gene>
<protein>
    <submittedName>
        <fullName evidence="1">Uncharacterized protein</fullName>
    </submittedName>
</protein>
<dbReference type="EMBL" id="BQKE01000008">
    <property type="protein sequence ID" value="GJM64935.1"/>
    <property type="molecule type" value="Genomic_DNA"/>
</dbReference>
<evidence type="ECO:0000313" key="1">
    <source>
        <dbReference type="EMBL" id="GJM64935.1"/>
    </source>
</evidence>
<evidence type="ECO:0000313" key="2">
    <source>
        <dbReference type="Proteomes" id="UP001310022"/>
    </source>
</evidence>
<comment type="caution">
    <text evidence="1">The sequence shown here is derived from an EMBL/GenBank/DDBJ whole genome shotgun (WGS) entry which is preliminary data.</text>
</comment>
<dbReference type="RefSeq" id="WP_338239989.1">
    <property type="nucleotide sequence ID" value="NZ_BQKE01000008.1"/>
</dbReference>
<sequence>MRVKIAEYIQAELGLEPKPTHQVLRQLGMTKTRWTRIINNTAVDITYSEVKLISDWLKVHPEVIFEFQPAVD</sequence>
<dbReference type="AlphaFoldDB" id="A0AAN4W5I2"/>
<reference evidence="1 2" key="1">
    <citation type="submission" date="2021-12" db="EMBL/GenBank/DDBJ databases">
        <title>Genome sequencing of bacteria with rrn-lacking chromosome and rrn-plasmid.</title>
        <authorList>
            <person name="Anda M."/>
            <person name="Iwasaki W."/>
        </authorList>
    </citation>
    <scope>NUCLEOTIDE SEQUENCE [LARGE SCALE GENOMIC DNA]</scope>
    <source>
        <strain evidence="1 2">NBRC 15940</strain>
    </source>
</reference>
<name>A0AAN4W5I2_9BACT</name>
<dbReference type="Proteomes" id="UP001310022">
    <property type="component" value="Unassembled WGS sequence"/>
</dbReference>
<proteinExistence type="predicted"/>
<keyword evidence="2" id="KW-1185">Reference proteome</keyword>
<accession>A0AAN4W5I2</accession>
<organism evidence="1 2">
    <name type="scientific">Persicobacter diffluens</name>
    <dbReference type="NCBI Taxonomy" id="981"/>
    <lineage>
        <taxon>Bacteria</taxon>
        <taxon>Pseudomonadati</taxon>
        <taxon>Bacteroidota</taxon>
        <taxon>Cytophagia</taxon>
        <taxon>Cytophagales</taxon>
        <taxon>Persicobacteraceae</taxon>
        <taxon>Persicobacter</taxon>
    </lineage>
</organism>